<gene>
    <name evidence="2" type="ORF">ACFOUV_13250</name>
</gene>
<dbReference type="EMBL" id="JBHSAO010000008">
    <property type="protein sequence ID" value="MFC4024763.1"/>
    <property type="molecule type" value="Genomic_DNA"/>
</dbReference>
<dbReference type="Gene3D" id="3.40.50.10140">
    <property type="entry name" value="Toll/interleukin-1 receptor homology (TIR) domain"/>
    <property type="match status" value="1"/>
</dbReference>
<dbReference type="Proteomes" id="UP001595772">
    <property type="component" value="Unassembled WGS sequence"/>
</dbReference>
<reference evidence="3" key="1">
    <citation type="journal article" date="2019" name="Int. J. Syst. Evol. Microbiol.">
        <title>The Global Catalogue of Microorganisms (GCM) 10K type strain sequencing project: providing services to taxonomists for standard genome sequencing and annotation.</title>
        <authorList>
            <consortium name="The Broad Institute Genomics Platform"/>
            <consortium name="The Broad Institute Genome Sequencing Center for Infectious Disease"/>
            <person name="Wu L."/>
            <person name="Ma J."/>
        </authorList>
    </citation>
    <scope>NUCLEOTIDE SEQUENCE [LARGE SCALE GENOMIC DNA]</scope>
    <source>
        <strain evidence="3">IBRC-M 10703</strain>
    </source>
</reference>
<dbReference type="SUPFAM" id="SSF52200">
    <property type="entry name" value="Toll/Interleukin receptor TIR domain"/>
    <property type="match status" value="1"/>
</dbReference>
<organism evidence="2 3">
    <name type="scientific">Oceanobacillus longus</name>
    <dbReference type="NCBI Taxonomy" id="930120"/>
    <lineage>
        <taxon>Bacteria</taxon>
        <taxon>Bacillati</taxon>
        <taxon>Bacillota</taxon>
        <taxon>Bacilli</taxon>
        <taxon>Bacillales</taxon>
        <taxon>Bacillaceae</taxon>
        <taxon>Oceanobacillus</taxon>
    </lineage>
</organism>
<keyword evidence="3" id="KW-1185">Reference proteome</keyword>
<comment type="caution">
    <text evidence="2">The sequence shown here is derived from an EMBL/GenBank/DDBJ whole genome shotgun (WGS) entry which is preliminary data.</text>
</comment>
<dbReference type="Pfam" id="PF08937">
    <property type="entry name" value="ThsB_TIR"/>
    <property type="match status" value="1"/>
</dbReference>
<protein>
    <submittedName>
        <fullName evidence="2">TIR domain-containing protein</fullName>
    </submittedName>
</protein>
<accession>A0ABV8H154</accession>
<evidence type="ECO:0000313" key="2">
    <source>
        <dbReference type="EMBL" id="MFC4024763.1"/>
    </source>
</evidence>
<dbReference type="RefSeq" id="WP_379497245.1">
    <property type="nucleotide sequence ID" value="NZ_JBHSAO010000008.1"/>
</dbReference>
<dbReference type="InterPro" id="IPR035897">
    <property type="entry name" value="Toll_tir_struct_dom_sf"/>
</dbReference>
<proteinExistence type="predicted"/>
<evidence type="ECO:0000313" key="3">
    <source>
        <dbReference type="Proteomes" id="UP001595772"/>
    </source>
</evidence>
<dbReference type="InterPro" id="IPR015032">
    <property type="entry name" value="ThsB__TIR-like_domain"/>
</dbReference>
<sequence length="196" mass="22618">MAMKFNESELKSLAQNNKGLFESSSQILKSASAKFDINKTYDIFISHSFHDAEVIHGLKLFIENIYSLRVYVDWIDDPELDRTKVSKYTADRLRNRMNNCKTMLVAHSESSPESKWVPWEIGYFDSRNGRIAVLPITKASSNSEQFEGQEYLGLYSYGVRGEDTIKRTKIWIQENPKKYVDLAAWIAGKEPFERSA</sequence>
<feature type="domain" description="Thoeris protein ThsB TIR-like" evidence="1">
    <location>
        <begin position="44"/>
        <end position="135"/>
    </location>
</feature>
<name>A0ABV8H154_9BACI</name>
<evidence type="ECO:0000259" key="1">
    <source>
        <dbReference type="Pfam" id="PF08937"/>
    </source>
</evidence>